<reference evidence="1" key="2">
    <citation type="submission" date="2020-02" db="EMBL/GenBank/DDBJ databases">
        <title>Esox lucius (northern pike) genome, fEsoLuc1, primary haplotype.</title>
        <authorList>
            <person name="Myers G."/>
            <person name="Karagic N."/>
            <person name="Meyer A."/>
            <person name="Pippel M."/>
            <person name="Reichard M."/>
            <person name="Winkler S."/>
            <person name="Tracey A."/>
            <person name="Sims Y."/>
            <person name="Howe K."/>
            <person name="Rhie A."/>
            <person name="Formenti G."/>
            <person name="Durbin R."/>
            <person name="Fedrigo O."/>
            <person name="Jarvis E.D."/>
        </authorList>
    </citation>
    <scope>NUCLEOTIDE SEQUENCE [LARGE SCALE GENOMIC DNA]</scope>
</reference>
<dbReference type="Gene3D" id="1.20.1250.10">
    <property type="match status" value="1"/>
</dbReference>
<dbReference type="Ensembl" id="ENSELUT00000004707.3">
    <property type="protein sequence ID" value="ENSELUP00000031864.2"/>
    <property type="gene ID" value="ENSELUG00000009529.3"/>
</dbReference>
<accession>A0A3P8ZTQ6</accession>
<dbReference type="GO" id="GO:0070120">
    <property type="term" value="P:ciliary neurotrophic factor-mediated signaling pathway"/>
    <property type="evidence" value="ECO:0007669"/>
    <property type="project" value="InterPro"/>
</dbReference>
<dbReference type="STRING" id="8010.ENSELUP00000031864"/>
<keyword evidence="2" id="KW-1185">Reference proteome</keyword>
<dbReference type="PANTHER" id="PTHR15196">
    <property type="entry name" value="CILIARY NEUROTROPHIC FACTOR"/>
    <property type="match status" value="1"/>
</dbReference>
<protein>
    <recommendedName>
        <fullName evidence="3">Ciliary neurotrophic factor</fullName>
    </recommendedName>
</protein>
<dbReference type="GeneTree" id="ENSGT00540000073610"/>
<dbReference type="Bgee" id="ENSELUG00000009529">
    <property type="expression patterns" value="Expressed in ovary and 12 other cell types or tissues"/>
</dbReference>
<dbReference type="InterPro" id="IPR000151">
    <property type="entry name" value="Ciliary_neurotrophic_fac_CNTF"/>
</dbReference>
<dbReference type="OrthoDB" id="8888258at2759"/>
<reference evidence="2" key="1">
    <citation type="journal article" date="2014" name="PLoS ONE">
        <title>The genome and linkage map of the northern pike (Esox lucius): conserved synteny revealed between the salmonid sister group and the Neoteleostei.</title>
        <authorList>
            <person name="Rondeau E.B."/>
            <person name="Minkley D.R."/>
            <person name="Leong J.S."/>
            <person name="Messmer A.M."/>
            <person name="Jantzen J.R."/>
            <person name="von Schalburg K.R."/>
            <person name="Lemon C."/>
            <person name="Bird N.H."/>
            <person name="Koop B.F."/>
        </authorList>
    </citation>
    <scope>NUCLEOTIDE SEQUENCE</scope>
</reference>
<evidence type="ECO:0000313" key="1">
    <source>
        <dbReference type="Ensembl" id="ENSELUP00000031864.2"/>
    </source>
</evidence>
<dbReference type="Pfam" id="PF01110">
    <property type="entry name" value="CNTF"/>
    <property type="match status" value="1"/>
</dbReference>
<evidence type="ECO:0000313" key="2">
    <source>
        <dbReference type="Proteomes" id="UP000265140"/>
    </source>
</evidence>
<dbReference type="KEGG" id="els:105020801"/>
<sequence>MAEQGQFEVDTLLDMPAPGQTRTGRAVALARLLHQDCTHLLDLYRVRESLSSDHTPAGDRIVSLSPSSPDLGLEEQVQLLYSALRMCLGLLECLIQREDEEMEGELEGDYEQARKTVRDRLGHLLHSTKVLLETEEDVTPDHECTEEVDGVVGSFRAKMWTYRVLLELTHWADSASQTLHVLHREREGTDEI</sequence>
<proteinExistence type="predicted"/>
<dbReference type="GeneID" id="105020801"/>
<dbReference type="Proteomes" id="UP000265140">
    <property type="component" value="Chromosome 24"/>
</dbReference>
<dbReference type="RefSeq" id="XP_010886404.2">
    <property type="nucleotide sequence ID" value="XM_010888102.4"/>
</dbReference>
<evidence type="ECO:0008006" key="3">
    <source>
        <dbReference type="Google" id="ProtNLM"/>
    </source>
</evidence>
<dbReference type="GO" id="GO:0005127">
    <property type="term" value="F:ciliary neurotrophic factor receptor binding"/>
    <property type="evidence" value="ECO:0007669"/>
    <property type="project" value="InterPro"/>
</dbReference>
<dbReference type="GO" id="GO:0043524">
    <property type="term" value="P:negative regulation of neuron apoptotic process"/>
    <property type="evidence" value="ECO:0007669"/>
    <property type="project" value="InterPro"/>
</dbReference>
<dbReference type="CTD" id="1270"/>
<name>A0A3P8ZTQ6_ESOLU</name>
<organism evidence="1 2">
    <name type="scientific">Esox lucius</name>
    <name type="common">Northern pike</name>
    <dbReference type="NCBI Taxonomy" id="8010"/>
    <lineage>
        <taxon>Eukaryota</taxon>
        <taxon>Metazoa</taxon>
        <taxon>Chordata</taxon>
        <taxon>Craniata</taxon>
        <taxon>Vertebrata</taxon>
        <taxon>Euteleostomi</taxon>
        <taxon>Actinopterygii</taxon>
        <taxon>Neopterygii</taxon>
        <taxon>Teleostei</taxon>
        <taxon>Protacanthopterygii</taxon>
        <taxon>Esociformes</taxon>
        <taxon>Esocidae</taxon>
        <taxon>Esox</taxon>
    </lineage>
</organism>
<reference evidence="1" key="3">
    <citation type="submission" date="2025-08" db="UniProtKB">
        <authorList>
            <consortium name="Ensembl"/>
        </authorList>
    </citation>
    <scope>IDENTIFICATION</scope>
</reference>
<dbReference type="AlphaFoldDB" id="A0A3P8ZTQ6"/>
<reference evidence="1" key="4">
    <citation type="submission" date="2025-09" db="UniProtKB">
        <authorList>
            <consortium name="Ensembl"/>
        </authorList>
    </citation>
    <scope>IDENTIFICATION</scope>
</reference>
<dbReference type="InterPro" id="IPR009079">
    <property type="entry name" value="4_helix_cytokine-like_core"/>
</dbReference>
<dbReference type="PANTHER" id="PTHR15196:SF1">
    <property type="entry name" value="CILIARY NEUROTROPHIC FACTOR"/>
    <property type="match status" value="1"/>
</dbReference>
<dbReference type="SUPFAM" id="SSF47266">
    <property type="entry name" value="4-helical cytokines"/>
    <property type="match status" value="1"/>
</dbReference>